<organism evidence="3 4">
    <name type="scientific">Coemansia interrupta</name>
    <dbReference type="NCBI Taxonomy" id="1126814"/>
    <lineage>
        <taxon>Eukaryota</taxon>
        <taxon>Fungi</taxon>
        <taxon>Fungi incertae sedis</taxon>
        <taxon>Zoopagomycota</taxon>
        <taxon>Kickxellomycotina</taxon>
        <taxon>Kickxellomycetes</taxon>
        <taxon>Kickxellales</taxon>
        <taxon>Kickxellaceae</taxon>
        <taxon>Coemansia</taxon>
    </lineage>
</organism>
<dbReference type="OrthoDB" id="5590342at2759"/>
<feature type="transmembrane region" description="Helical" evidence="2">
    <location>
        <begin position="1396"/>
        <end position="1420"/>
    </location>
</feature>
<name>A0A9W8LNP7_9FUNG</name>
<feature type="compositionally biased region" description="Polar residues" evidence="1">
    <location>
        <begin position="1"/>
        <end position="16"/>
    </location>
</feature>
<gene>
    <name evidence="3" type="ORF">GGI15_001621</name>
</gene>
<feature type="compositionally biased region" description="Low complexity" evidence="1">
    <location>
        <begin position="433"/>
        <end position="442"/>
    </location>
</feature>
<accession>A0A9W8LNP7</accession>
<comment type="caution">
    <text evidence="3">The sequence shown here is derived from an EMBL/GenBank/DDBJ whole genome shotgun (WGS) entry which is preliminary data.</text>
</comment>
<keyword evidence="2" id="KW-0812">Transmembrane</keyword>
<evidence type="ECO:0000256" key="1">
    <source>
        <dbReference type="SAM" id="MobiDB-lite"/>
    </source>
</evidence>
<dbReference type="EMBL" id="JANBUM010000068">
    <property type="protein sequence ID" value="KAJ2786311.1"/>
    <property type="molecule type" value="Genomic_DNA"/>
</dbReference>
<feature type="region of interest" description="Disordered" evidence="1">
    <location>
        <begin position="1"/>
        <end position="133"/>
    </location>
</feature>
<feature type="region of interest" description="Disordered" evidence="1">
    <location>
        <begin position="607"/>
        <end position="635"/>
    </location>
</feature>
<protein>
    <recommendedName>
        <fullName evidence="5">Transmembrane protein</fullName>
    </recommendedName>
</protein>
<keyword evidence="4" id="KW-1185">Reference proteome</keyword>
<feature type="compositionally biased region" description="Polar residues" evidence="1">
    <location>
        <begin position="44"/>
        <end position="53"/>
    </location>
</feature>
<evidence type="ECO:0000256" key="2">
    <source>
        <dbReference type="SAM" id="Phobius"/>
    </source>
</evidence>
<feature type="compositionally biased region" description="Low complexity" evidence="1">
    <location>
        <begin position="271"/>
        <end position="288"/>
    </location>
</feature>
<feature type="compositionally biased region" description="Low complexity" evidence="1">
    <location>
        <begin position="161"/>
        <end position="177"/>
    </location>
</feature>
<keyword evidence="2" id="KW-0472">Membrane</keyword>
<feature type="compositionally biased region" description="Pro residues" evidence="1">
    <location>
        <begin position="297"/>
        <end position="308"/>
    </location>
</feature>
<feature type="region of interest" description="Disordered" evidence="1">
    <location>
        <begin position="408"/>
        <end position="442"/>
    </location>
</feature>
<feature type="region of interest" description="Disordered" evidence="1">
    <location>
        <begin position="157"/>
        <end position="177"/>
    </location>
</feature>
<sequence length="1528" mass="161402">MLPRMRSNSQSQSAGNTPVRRQGTVGRGGPSTLGRSAATRPGVQLSTPPQGANTLRRGRRQSETGVGAWRHEQSPMPALAASHSLAGRGAGSIAADDAWHTPTLAERRRPESRASVLSAGSTQMGQQSSGKQPVLVRSVRVDLKVVPPELDAARAERRGGVQHVTPGQQQQQAAGARVRGRMDVSVHVLHRGEQTVDLLAVAESLAVQRSRSHRHWRDDADAWPLVERTACVVAGDHGAGDYAESVASPVLSPVLPDSQASPVLMRRGDHNQPNQQSQPHQQRSRPSSLFHVDQLSPYPPAPSPPSPPQAHLGEPPDAAGVARYETHTQASYSRARAGVSDRVALYNRLIQEQARADGPQPQPQASRRTMSFGAERLGSLAADTRPASVMGGDAGGRAGRLRSGLLQRAATSPERPHSSMALMSPTALRDPDPGAAPAADPDLRGLGLTVARRRSSSIASSDAPRDETAAPADLCCFETDRTRGVLVARLGGQRRYRLTVWFSLPASSDTRPSSGAVAWESGSASLRGIPRAISARVRVRLPHRLPPLGCGAGEPHVAGCYFQARMLQPSRVQQQGARIVDARSASLAARSGRATLAVFSPLSPAGAPLQAPHDGHGEPGGWLLTDDSDAEPGQPCVPPPPLPADGESVLDRKLRRFISEYGRRGSFSLDAARPPLVGDSEADRRAAWARFEGEHPDYDFSQTELFSFKLSLADSFSLAWSPHAEPAVYAAMPPGRQQQQQHQSRLVELSPLLSQETMPFEQYQLGDHPPAFGFLETIDSVEPSPAVGAPPESLAFEPPTPPAAMPSIEAVDVRVTVRPDGLTLWTTVALRHAGNATVALDFASVRCAIGASRDLPLRHCSAAVDGCEAAFTVGPSAPSSRLCVQLPDAAAETVELTVQSELSLALPLDGMVLTQSFYVAVPTSLVSLVSATGAGETCSVRAAIRTVNEADAWVRVDAKTMAVDALSLMPQAVQTSDEMCEVITIERRGSPLTASYVQRLVEAYAATRSLTVQPTLASSVSVSVDLECAPAADRLDVRVSVACSLSSFASWRSQLEARFGASVPASSAWLAVVVPDAEDGRCAWALDELQRAADANAVAGLRAAAIPVQSVVDIGRRLVAVPLSQPLSSARGGLAAEVATDSLVCVFTATMPLSGLANEPCLHLPAPRLDMSSLLLPPGSTGMRYAQACDSLLAAASVTVSLASGGTPLRMTRSEGRTIHCVLDTSPGQPMVSKKLQVDLADLAGLRLRLSQMPRPPVIEYATKATDTDDLNPKAESIVADVADDVVVHGESEDNDATAAVSCASSDVMLPISPEPPVSATPPPAAAAAVDSLLGDAMSVYSVVSNSSLTSGASNAAGSLRNRHGARARSAMPSESEPLLGNHTDGPEQQSVVSRVWGWAMWGLGLVLLMAAIGGLLFAVSEFSSSVTATAQSQIHYEPSPSVQAVPLHTQVDSQSMLRTRLFRVKSTDNYAMARDERRDNEEEAPFVVSNDGSHSFNTVAGDTSSLLGWVFHVFIEPILEAIGANAY</sequence>
<evidence type="ECO:0000313" key="3">
    <source>
        <dbReference type="EMBL" id="KAJ2786311.1"/>
    </source>
</evidence>
<feature type="region of interest" description="Disordered" evidence="1">
    <location>
        <begin position="250"/>
        <end position="317"/>
    </location>
</feature>
<feature type="compositionally biased region" description="Polar residues" evidence="1">
    <location>
        <begin position="118"/>
        <end position="131"/>
    </location>
</feature>
<proteinExistence type="predicted"/>
<evidence type="ECO:0000313" key="4">
    <source>
        <dbReference type="Proteomes" id="UP001140172"/>
    </source>
</evidence>
<dbReference type="Proteomes" id="UP001140172">
    <property type="component" value="Unassembled WGS sequence"/>
</dbReference>
<evidence type="ECO:0008006" key="5">
    <source>
        <dbReference type="Google" id="ProtNLM"/>
    </source>
</evidence>
<reference evidence="3" key="1">
    <citation type="submission" date="2022-07" db="EMBL/GenBank/DDBJ databases">
        <title>Phylogenomic reconstructions and comparative analyses of Kickxellomycotina fungi.</title>
        <authorList>
            <person name="Reynolds N.K."/>
            <person name="Stajich J.E."/>
            <person name="Barry K."/>
            <person name="Grigoriev I.V."/>
            <person name="Crous P."/>
            <person name="Smith M.E."/>
        </authorList>
    </citation>
    <scope>NUCLEOTIDE SEQUENCE</scope>
    <source>
        <strain evidence="3">BCRC 34489</strain>
    </source>
</reference>
<keyword evidence="2" id="KW-1133">Transmembrane helix</keyword>
<feature type="region of interest" description="Disordered" evidence="1">
    <location>
        <begin position="1350"/>
        <end position="1387"/>
    </location>
</feature>